<proteinExistence type="predicted"/>
<name>A0AAN6TRQ8_9PEZI</name>
<accession>A0AAN6TRQ8</accession>
<sequence>MKLHCVVVTLAMSHVAAAESTTVPLNITALSSRAGYSVIECWQLSSVPAAYMAAVNYAVGNTTVATWSRIEPRTTVGEAWAPHIQLSVVLNGLIRITAPAPVADGPDASMCLQDHPGRKERPDTRVFYAMPGTLRSSVLIAADLKSASTLAGHFTEFPSDEPTVLIQIPFVDDKAPAQTVLHEGPCL</sequence>
<feature type="signal peptide" evidence="1">
    <location>
        <begin position="1"/>
        <end position="18"/>
    </location>
</feature>
<keyword evidence="1" id="KW-0732">Signal</keyword>
<evidence type="ECO:0000313" key="3">
    <source>
        <dbReference type="Proteomes" id="UP001302602"/>
    </source>
</evidence>
<evidence type="ECO:0000313" key="2">
    <source>
        <dbReference type="EMBL" id="KAK4119081.1"/>
    </source>
</evidence>
<dbReference type="AlphaFoldDB" id="A0AAN6TRQ8"/>
<organism evidence="2 3">
    <name type="scientific">Parathielavia appendiculata</name>
    <dbReference type="NCBI Taxonomy" id="2587402"/>
    <lineage>
        <taxon>Eukaryota</taxon>
        <taxon>Fungi</taxon>
        <taxon>Dikarya</taxon>
        <taxon>Ascomycota</taxon>
        <taxon>Pezizomycotina</taxon>
        <taxon>Sordariomycetes</taxon>
        <taxon>Sordariomycetidae</taxon>
        <taxon>Sordariales</taxon>
        <taxon>Chaetomiaceae</taxon>
        <taxon>Parathielavia</taxon>
    </lineage>
</organism>
<evidence type="ECO:0000256" key="1">
    <source>
        <dbReference type="SAM" id="SignalP"/>
    </source>
</evidence>
<dbReference type="EMBL" id="MU853254">
    <property type="protein sequence ID" value="KAK4119081.1"/>
    <property type="molecule type" value="Genomic_DNA"/>
</dbReference>
<keyword evidence="3" id="KW-1185">Reference proteome</keyword>
<feature type="chain" id="PRO_5043009060" description="Small secreted protein" evidence="1">
    <location>
        <begin position="19"/>
        <end position="187"/>
    </location>
</feature>
<reference evidence="2" key="2">
    <citation type="submission" date="2023-05" db="EMBL/GenBank/DDBJ databases">
        <authorList>
            <consortium name="Lawrence Berkeley National Laboratory"/>
            <person name="Steindorff A."/>
            <person name="Hensen N."/>
            <person name="Bonometti L."/>
            <person name="Westerberg I."/>
            <person name="Brannstrom I.O."/>
            <person name="Guillou S."/>
            <person name="Cros-Aarteil S."/>
            <person name="Calhoun S."/>
            <person name="Haridas S."/>
            <person name="Kuo A."/>
            <person name="Mondo S."/>
            <person name="Pangilinan J."/>
            <person name="Riley R."/>
            <person name="Labutti K."/>
            <person name="Andreopoulos B."/>
            <person name="Lipzen A."/>
            <person name="Chen C."/>
            <person name="Yanf M."/>
            <person name="Daum C."/>
            <person name="Ng V."/>
            <person name="Clum A."/>
            <person name="Ohm R."/>
            <person name="Martin F."/>
            <person name="Silar P."/>
            <person name="Natvig D."/>
            <person name="Lalanne C."/>
            <person name="Gautier V."/>
            <person name="Ament-Velasquez S.L."/>
            <person name="Kruys A."/>
            <person name="Hutchinson M.I."/>
            <person name="Powell A.J."/>
            <person name="Barry K."/>
            <person name="Miller A.N."/>
            <person name="Grigoriev I.V."/>
            <person name="Debuchy R."/>
            <person name="Gladieux P."/>
            <person name="Thoren M.H."/>
            <person name="Johannesson H."/>
        </authorList>
    </citation>
    <scope>NUCLEOTIDE SEQUENCE</scope>
    <source>
        <strain evidence="2">CBS 731.68</strain>
    </source>
</reference>
<dbReference type="GeneID" id="87830757"/>
<protein>
    <recommendedName>
        <fullName evidence="4">Small secreted protein</fullName>
    </recommendedName>
</protein>
<gene>
    <name evidence="2" type="ORF">N657DRAFT_650638</name>
</gene>
<dbReference type="RefSeq" id="XP_062642854.1">
    <property type="nucleotide sequence ID" value="XM_062793988.1"/>
</dbReference>
<comment type="caution">
    <text evidence="2">The sequence shown here is derived from an EMBL/GenBank/DDBJ whole genome shotgun (WGS) entry which is preliminary data.</text>
</comment>
<reference evidence="2" key="1">
    <citation type="journal article" date="2023" name="Mol. Phylogenet. Evol.">
        <title>Genome-scale phylogeny and comparative genomics of the fungal order Sordariales.</title>
        <authorList>
            <person name="Hensen N."/>
            <person name="Bonometti L."/>
            <person name="Westerberg I."/>
            <person name="Brannstrom I.O."/>
            <person name="Guillou S."/>
            <person name="Cros-Aarteil S."/>
            <person name="Calhoun S."/>
            <person name="Haridas S."/>
            <person name="Kuo A."/>
            <person name="Mondo S."/>
            <person name="Pangilinan J."/>
            <person name="Riley R."/>
            <person name="LaButti K."/>
            <person name="Andreopoulos B."/>
            <person name="Lipzen A."/>
            <person name="Chen C."/>
            <person name="Yan M."/>
            <person name="Daum C."/>
            <person name="Ng V."/>
            <person name="Clum A."/>
            <person name="Steindorff A."/>
            <person name="Ohm R.A."/>
            <person name="Martin F."/>
            <person name="Silar P."/>
            <person name="Natvig D.O."/>
            <person name="Lalanne C."/>
            <person name="Gautier V."/>
            <person name="Ament-Velasquez S.L."/>
            <person name="Kruys A."/>
            <person name="Hutchinson M.I."/>
            <person name="Powell A.J."/>
            <person name="Barry K."/>
            <person name="Miller A.N."/>
            <person name="Grigoriev I.V."/>
            <person name="Debuchy R."/>
            <person name="Gladieux P."/>
            <person name="Hiltunen Thoren M."/>
            <person name="Johannesson H."/>
        </authorList>
    </citation>
    <scope>NUCLEOTIDE SEQUENCE</scope>
    <source>
        <strain evidence="2">CBS 731.68</strain>
    </source>
</reference>
<evidence type="ECO:0008006" key="4">
    <source>
        <dbReference type="Google" id="ProtNLM"/>
    </source>
</evidence>
<dbReference type="Proteomes" id="UP001302602">
    <property type="component" value="Unassembled WGS sequence"/>
</dbReference>